<dbReference type="KEGG" id="rof:AAGW17_01705"/>
<reference evidence="2" key="1">
    <citation type="submission" date="2024-05" db="EMBL/GenBank/DDBJ databases">
        <title>Characterization of a novel Rickettsia species. (Rickettsia oklahomia sp. nov.) from Amblyomma americanum ticks.</title>
        <authorList>
            <person name="Korla P.K."/>
            <person name="Karounos M."/>
            <person name="Wilson J.M."/>
            <person name="Little S.E."/>
            <person name="Qurollo B.A."/>
        </authorList>
    </citation>
    <scope>NUCLEOTIDE SEQUENCE</scope>
    <source>
        <strain evidence="2">Oklahoma-10</strain>
    </source>
</reference>
<feature type="compositionally biased region" description="Basic and acidic residues" evidence="1">
    <location>
        <begin position="15"/>
        <end position="26"/>
    </location>
</feature>
<dbReference type="EMBL" id="CP157197">
    <property type="protein sequence ID" value="XBG66589.1"/>
    <property type="molecule type" value="Genomic_DNA"/>
</dbReference>
<dbReference type="AlphaFoldDB" id="A0AAU7BZQ1"/>
<gene>
    <name evidence="2" type="ORF">AAGW17_01705</name>
</gene>
<evidence type="ECO:0000313" key="2">
    <source>
        <dbReference type="EMBL" id="XBG66589.1"/>
    </source>
</evidence>
<proteinExistence type="predicted"/>
<organism evidence="2">
    <name type="scientific">Rickettsia oklahomensis</name>
    <dbReference type="NCBI Taxonomy" id="3141789"/>
    <lineage>
        <taxon>Bacteria</taxon>
        <taxon>Pseudomonadati</taxon>
        <taxon>Pseudomonadota</taxon>
        <taxon>Alphaproteobacteria</taxon>
        <taxon>Rickettsiales</taxon>
        <taxon>Rickettsiaceae</taxon>
        <taxon>Rickettsieae</taxon>
        <taxon>Rickettsia</taxon>
        <taxon>belli group</taxon>
    </lineage>
</organism>
<evidence type="ECO:0000256" key="1">
    <source>
        <dbReference type="SAM" id="MobiDB-lite"/>
    </source>
</evidence>
<feature type="region of interest" description="Disordered" evidence="1">
    <location>
        <begin position="15"/>
        <end position="47"/>
    </location>
</feature>
<sequence length="47" mass="5279">MKNAFEKITAITDKDGKELHNSKHEGALTSLSYNKGSRQETTNLNEK</sequence>
<dbReference type="RefSeq" id="WP_347939208.1">
    <property type="nucleotide sequence ID" value="NZ_CP157197.1"/>
</dbReference>
<protein>
    <submittedName>
        <fullName evidence="2">Uncharacterized protein</fullName>
    </submittedName>
</protein>
<name>A0AAU7BZQ1_9RICK</name>
<accession>A0AAU7BZQ1</accession>
<feature type="compositionally biased region" description="Polar residues" evidence="1">
    <location>
        <begin position="29"/>
        <end position="47"/>
    </location>
</feature>